<dbReference type="PANTHER" id="PTHR43569">
    <property type="entry name" value="AMIDOHYDROLASE"/>
    <property type="match status" value="1"/>
</dbReference>
<gene>
    <name evidence="3" type="ORF">ACFQZS_08510</name>
</gene>
<sequence length="277" mass="32202">MSKIDSHQHFWKYEPVRDSWITDDMAVVQRDFFPEDLAPILKSNGFDGCVIVQSDQSEEENHFQLQNAEGYSFIKGVVGWVDLLSANVEQRLEYYSQFKKLKGFRHVLQGEPQRDFMLRPEFLNGLSLLSKYDFTYDILVFPDQLKFVNEMVARFPYQKFVLDHIAKPYIKDKTISGWDSDIRALGKFDNVCCKISGMVTETNWNSWKPEDFDPYIDVVVEAFGADRLMFGSDWPVCTVAASYEQVYGIVKNYFSNYSASEQEKIFGENAIKFYSLS</sequence>
<dbReference type="Pfam" id="PF04909">
    <property type="entry name" value="Amidohydro_2"/>
    <property type="match status" value="1"/>
</dbReference>
<feature type="domain" description="Amidohydrolase-related" evidence="2">
    <location>
        <begin position="4"/>
        <end position="275"/>
    </location>
</feature>
<evidence type="ECO:0000313" key="4">
    <source>
        <dbReference type="Proteomes" id="UP001596958"/>
    </source>
</evidence>
<name>A0ABW2YUQ7_9SPHI</name>
<protein>
    <submittedName>
        <fullName evidence="3">Amidohydrolase family protein</fullName>
    </submittedName>
</protein>
<dbReference type="Gene3D" id="3.20.20.140">
    <property type="entry name" value="Metal-dependent hydrolases"/>
    <property type="match status" value="1"/>
</dbReference>
<evidence type="ECO:0000313" key="3">
    <source>
        <dbReference type="EMBL" id="MFD0750179.1"/>
    </source>
</evidence>
<dbReference type="SUPFAM" id="SSF51556">
    <property type="entry name" value="Metallo-dependent hydrolases"/>
    <property type="match status" value="1"/>
</dbReference>
<dbReference type="PANTHER" id="PTHR43569:SF2">
    <property type="entry name" value="AMIDOHYDROLASE-RELATED DOMAIN-CONTAINING PROTEIN"/>
    <property type="match status" value="1"/>
</dbReference>
<dbReference type="EMBL" id="JBHTHU010000005">
    <property type="protein sequence ID" value="MFD0750179.1"/>
    <property type="molecule type" value="Genomic_DNA"/>
</dbReference>
<comment type="similarity">
    <text evidence="1">Belongs to the metallo-dependent hydrolases superfamily.</text>
</comment>
<dbReference type="InterPro" id="IPR032466">
    <property type="entry name" value="Metal_Hydrolase"/>
</dbReference>
<dbReference type="RefSeq" id="WP_377099210.1">
    <property type="nucleotide sequence ID" value="NZ_JBHTHU010000005.1"/>
</dbReference>
<accession>A0ABW2YUQ7</accession>
<proteinExistence type="inferred from homology"/>
<dbReference type="Proteomes" id="UP001596958">
    <property type="component" value="Unassembled WGS sequence"/>
</dbReference>
<reference evidence="4" key="1">
    <citation type="journal article" date="2019" name="Int. J. Syst. Evol. Microbiol.">
        <title>The Global Catalogue of Microorganisms (GCM) 10K type strain sequencing project: providing services to taxonomists for standard genome sequencing and annotation.</title>
        <authorList>
            <consortium name="The Broad Institute Genomics Platform"/>
            <consortium name="The Broad Institute Genome Sequencing Center for Infectious Disease"/>
            <person name="Wu L."/>
            <person name="Ma J."/>
        </authorList>
    </citation>
    <scope>NUCLEOTIDE SEQUENCE [LARGE SCALE GENOMIC DNA]</scope>
    <source>
        <strain evidence="4">CCUG 63418</strain>
    </source>
</reference>
<evidence type="ECO:0000256" key="1">
    <source>
        <dbReference type="ARBA" id="ARBA00038310"/>
    </source>
</evidence>
<comment type="caution">
    <text evidence="3">The sequence shown here is derived from an EMBL/GenBank/DDBJ whole genome shotgun (WGS) entry which is preliminary data.</text>
</comment>
<organism evidence="3 4">
    <name type="scientific">Mucilaginibacter calamicampi</name>
    <dbReference type="NCBI Taxonomy" id="1302352"/>
    <lineage>
        <taxon>Bacteria</taxon>
        <taxon>Pseudomonadati</taxon>
        <taxon>Bacteroidota</taxon>
        <taxon>Sphingobacteriia</taxon>
        <taxon>Sphingobacteriales</taxon>
        <taxon>Sphingobacteriaceae</taxon>
        <taxon>Mucilaginibacter</taxon>
    </lineage>
</organism>
<dbReference type="InterPro" id="IPR006680">
    <property type="entry name" value="Amidohydro-rel"/>
</dbReference>
<keyword evidence="4" id="KW-1185">Reference proteome</keyword>
<dbReference type="InterPro" id="IPR052350">
    <property type="entry name" value="Metallo-dep_Lactonases"/>
</dbReference>
<evidence type="ECO:0000259" key="2">
    <source>
        <dbReference type="Pfam" id="PF04909"/>
    </source>
</evidence>